<name>A0A1Y2EYV7_9FUNG</name>
<accession>A0A1Y2EYV7</accession>
<keyword evidence="2" id="KW-1133">Transmembrane helix</keyword>
<organism evidence="3 4">
    <name type="scientific">Neocallimastix californiae</name>
    <dbReference type="NCBI Taxonomy" id="1754190"/>
    <lineage>
        <taxon>Eukaryota</taxon>
        <taxon>Fungi</taxon>
        <taxon>Fungi incertae sedis</taxon>
        <taxon>Chytridiomycota</taxon>
        <taxon>Chytridiomycota incertae sedis</taxon>
        <taxon>Neocallimastigomycetes</taxon>
        <taxon>Neocallimastigales</taxon>
        <taxon>Neocallimastigaceae</taxon>
        <taxon>Neocallimastix</taxon>
    </lineage>
</organism>
<feature type="region of interest" description="Disordered" evidence="1">
    <location>
        <begin position="66"/>
        <end position="91"/>
    </location>
</feature>
<evidence type="ECO:0000313" key="3">
    <source>
        <dbReference type="EMBL" id="ORY76812.1"/>
    </source>
</evidence>
<dbReference type="AlphaFoldDB" id="A0A1Y2EYV7"/>
<evidence type="ECO:0000256" key="2">
    <source>
        <dbReference type="SAM" id="Phobius"/>
    </source>
</evidence>
<keyword evidence="2" id="KW-0472">Membrane</keyword>
<evidence type="ECO:0000313" key="4">
    <source>
        <dbReference type="Proteomes" id="UP000193920"/>
    </source>
</evidence>
<comment type="caution">
    <text evidence="3">The sequence shown here is derived from an EMBL/GenBank/DDBJ whole genome shotgun (WGS) entry which is preliminary data.</text>
</comment>
<sequence>MSLIQQTFPTTKTVITNGFCSMGTKLSYNVCTQKRLLSSNDNSDQKLNQKLIGKIKQSKIFNRKNKSTQYQSLRKEKKKSQKSSPPPSGSHPIMNSVIFIGGAAAFAFLFTGIYGENSFIFNSNNIFK</sequence>
<dbReference type="STRING" id="1754190.A0A1Y2EYV7"/>
<dbReference type="Proteomes" id="UP000193920">
    <property type="component" value="Unassembled WGS sequence"/>
</dbReference>
<dbReference type="EMBL" id="MCOG01000021">
    <property type="protein sequence ID" value="ORY76812.1"/>
    <property type="molecule type" value="Genomic_DNA"/>
</dbReference>
<reference evidence="3 4" key="1">
    <citation type="submission" date="2016-08" db="EMBL/GenBank/DDBJ databases">
        <title>A Parts List for Fungal Cellulosomes Revealed by Comparative Genomics.</title>
        <authorList>
            <consortium name="DOE Joint Genome Institute"/>
            <person name="Haitjema C.H."/>
            <person name="Gilmore S.P."/>
            <person name="Henske J.K."/>
            <person name="Solomon K.V."/>
            <person name="De Groot R."/>
            <person name="Kuo A."/>
            <person name="Mondo S.J."/>
            <person name="Salamov A.A."/>
            <person name="Labutti K."/>
            <person name="Zhao Z."/>
            <person name="Chiniquy J."/>
            <person name="Barry K."/>
            <person name="Brewer H.M."/>
            <person name="Purvine S.O."/>
            <person name="Wright A.T."/>
            <person name="Boxma B."/>
            <person name="Van Alen T."/>
            <person name="Hackstein J.H."/>
            <person name="Baker S.E."/>
            <person name="Grigoriev I.V."/>
            <person name="O'Malley M.A."/>
        </authorList>
    </citation>
    <scope>NUCLEOTIDE SEQUENCE [LARGE SCALE GENOMIC DNA]</scope>
    <source>
        <strain evidence="3 4">G1</strain>
    </source>
</reference>
<protein>
    <submittedName>
        <fullName evidence="3">Uncharacterized protein</fullName>
    </submittedName>
</protein>
<keyword evidence="2" id="KW-0812">Transmembrane</keyword>
<gene>
    <name evidence="3" type="ORF">LY90DRAFT_501681</name>
</gene>
<keyword evidence="4" id="KW-1185">Reference proteome</keyword>
<feature type="transmembrane region" description="Helical" evidence="2">
    <location>
        <begin position="93"/>
        <end position="114"/>
    </location>
</feature>
<proteinExistence type="predicted"/>
<evidence type="ECO:0000256" key="1">
    <source>
        <dbReference type="SAM" id="MobiDB-lite"/>
    </source>
</evidence>